<dbReference type="STRING" id="363999.A0A439DK48"/>
<evidence type="ECO:0000256" key="4">
    <source>
        <dbReference type="ARBA" id="ARBA00023125"/>
    </source>
</evidence>
<feature type="domain" description="Zn(2)-C6 fungal-type" evidence="7">
    <location>
        <begin position="17"/>
        <end position="45"/>
    </location>
</feature>
<evidence type="ECO:0000313" key="8">
    <source>
        <dbReference type="EMBL" id="RWA14751.1"/>
    </source>
</evidence>
<keyword evidence="4" id="KW-0238">DNA-binding</keyword>
<dbReference type="GO" id="GO:0000981">
    <property type="term" value="F:DNA-binding transcription factor activity, RNA polymerase II-specific"/>
    <property type="evidence" value="ECO:0007669"/>
    <property type="project" value="InterPro"/>
</dbReference>
<dbReference type="InterPro" id="IPR001138">
    <property type="entry name" value="Zn2Cys6_DnaBD"/>
</dbReference>
<dbReference type="PANTHER" id="PTHR36206">
    <property type="entry name" value="ASPERCRYPTIN BIOSYNTHESIS CLUSTER-SPECIFIC TRANSCRIPTION REGULATOR ATNN-RELATED"/>
    <property type="match status" value="1"/>
</dbReference>
<dbReference type="Pfam" id="PF00172">
    <property type="entry name" value="Zn_clus"/>
    <property type="match status" value="1"/>
</dbReference>
<dbReference type="SUPFAM" id="SSF57701">
    <property type="entry name" value="Zn2/Cys6 DNA-binding domain"/>
    <property type="match status" value="1"/>
</dbReference>
<evidence type="ECO:0000256" key="6">
    <source>
        <dbReference type="ARBA" id="ARBA00023242"/>
    </source>
</evidence>
<keyword evidence="3" id="KW-0805">Transcription regulation</keyword>
<proteinExistence type="predicted"/>
<gene>
    <name evidence="8" type="ORF">EKO27_g385</name>
</gene>
<dbReference type="GO" id="GO:0003677">
    <property type="term" value="F:DNA binding"/>
    <property type="evidence" value="ECO:0007669"/>
    <property type="project" value="UniProtKB-KW"/>
</dbReference>
<keyword evidence="5" id="KW-0804">Transcription</keyword>
<evidence type="ECO:0000259" key="7">
    <source>
        <dbReference type="PROSITE" id="PS50048"/>
    </source>
</evidence>
<keyword evidence="1" id="KW-0479">Metal-binding</keyword>
<dbReference type="InterPro" id="IPR036864">
    <property type="entry name" value="Zn2-C6_fun-type_DNA-bd_sf"/>
</dbReference>
<keyword evidence="2" id="KW-0862">Zinc</keyword>
<evidence type="ECO:0000256" key="3">
    <source>
        <dbReference type="ARBA" id="ARBA00023015"/>
    </source>
</evidence>
<accession>A0A439DK48</accession>
<evidence type="ECO:0000256" key="2">
    <source>
        <dbReference type="ARBA" id="ARBA00022833"/>
    </source>
</evidence>
<dbReference type="Gene3D" id="4.10.240.10">
    <property type="entry name" value="Zn(2)-C6 fungal-type DNA-binding domain"/>
    <property type="match status" value="1"/>
</dbReference>
<dbReference type="SMART" id="SM00066">
    <property type="entry name" value="GAL4"/>
    <property type="match status" value="1"/>
</dbReference>
<dbReference type="PANTHER" id="PTHR36206:SF16">
    <property type="entry name" value="TRANSCRIPTION FACTOR DOMAIN-CONTAINING PROTEIN-RELATED"/>
    <property type="match status" value="1"/>
</dbReference>
<keyword evidence="6" id="KW-0539">Nucleus</keyword>
<dbReference type="InterPro" id="IPR052360">
    <property type="entry name" value="Transcr_Regulatory_Proteins"/>
</dbReference>
<keyword evidence="9" id="KW-1185">Reference proteome</keyword>
<name>A0A439DK48_9PEZI</name>
<dbReference type="CDD" id="cd00067">
    <property type="entry name" value="GAL4"/>
    <property type="match status" value="1"/>
</dbReference>
<dbReference type="PROSITE" id="PS50048">
    <property type="entry name" value="ZN2_CY6_FUNGAL_2"/>
    <property type="match status" value="1"/>
</dbReference>
<dbReference type="GO" id="GO:0008270">
    <property type="term" value="F:zinc ion binding"/>
    <property type="evidence" value="ECO:0007669"/>
    <property type="project" value="InterPro"/>
</dbReference>
<protein>
    <recommendedName>
        <fullName evidence="7">Zn(2)-C6 fungal-type domain-containing protein</fullName>
    </recommendedName>
</protein>
<evidence type="ECO:0000256" key="1">
    <source>
        <dbReference type="ARBA" id="ARBA00022723"/>
    </source>
</evidence>
<dbReference type="AlphaFoldDB" id="A0A439DK48"/>
<evidence type="ECO:0000313" key="9">
    <source>
        <dbReference type="Proteomes" id="UP000286045"/>
    </source>
</evidence>
<dbReference type="Pfam" id="PF11951">
    <property type="entry name" value="Fungal_trans_2"/>
    <property type="match status" value="1"/>
</dbReference>
<comment type="caution">
    <text evidence="8">The sequence shown here is derived from an EMBL/GenBank/DDBJ whole genome shotgun (WGS) entry which is preliminary data.</text>
</comment>
<dbReference type="EMBL" id="RYZI01000004">
    <property type="protein sequence ID" value="RWA14751.1"/>
    <property type="molecule type" value="Genomic_DNA"/>
</dbReference>
<dbReference type="InterPro" id="IPR021858">
    <property type="entry name" value="Fun_TF"/>
</dbReference>
<sequence length="573" mass="64972">MVEPHGLVTRRKKVKTGCRTCKTRRVKCDEGRPACHRCVSTGRICDGYGIWGGGSIKYSARDLTPRANADGVQYALSSQFGQLSLEQETCFRWFRYQTYSKLPLPFITPFWKTLVIQACTAEPAILHAALALGSAHQKESLEEGKPTDTGTALDSQQKFMLREYGEAIRSLQPHLSGQDKRSIHVALAACALFTFFENLLGRYAAAKAHLHSGLKLLAEIYGPVDDSADVVVTATPRGYVDDWIIESFARLHVQAALLGQGLLGLFPRLPVFPASPIPKFFESSNQAAHHMDRLMLDILHLEEQCSLPADNALGTELHTVLHDRQQRLGRELRLWLMAYNATNLEVSEKFSPVDEFYMKILGGYHIMATLIIKTSTRPARESMYDLYTADFVSLIDQLVTIWKAHVARPAWRPNPATTEMPRRISHSVGDKGWIPLLYFVAVKCRIHRIRLQAVRLMSQTLHKEGIWNSRLALVLAKEIIRVEEGDFYQGFDIDDRFSIIGIPTEQDIALPPLPDHCRLYNIHVGLPNHSMGILTLEYEKRRDGVKNVDRRIRCYDLQVRRWVDTVNESPVQY</sequence>
<evidence type="ECO:0000256" key="5">
    <source>
        <dbReference type="ARBA" id="ARBA00023163"/>
    </source>
</evidence>
<dbReference type="PROSITE" id="PS00463">
    <property type="entry name" value="ZN2_CY6_FUNGAL_1"/>
    <property type="match status" value="1"/>
</dbReference>
<organism evidence="8 9">
    <name type="scientific">Xylaria grammica</name>
    <dbReference type="NCBI Taxonomy" id="363999"/>
    <lineage>
        <taxon>Eukaryota</taxon>
        <taxon>Fungi</taxon>
        <taxon>Dikarya</taxon>
        <taxon>Ascomycota</taxon>
        <taxon>Pezizomycotina</taxon>
        <taxon>Sordariomycetes</taxon>
        <taxon>Xylariomycetidae</taxon>
        <taxon>Xylariales</taxon>
        <taxon>Xylariaceae</taxon>
        <taxon>Xylaria</taxon>
    </lineage>
</organism>
<dbReference type="Proteomes" id="UP000286045">
    <property type="component" value="Unassembled WGS sequence"/>
</dbReference>
<reference evidence="8 9" key="1">
    <citation type="submission" date="2018-12" db="EMBL/GenBank/DDBJ databases">
        <title>Draft genome sequence of Xylaria grammica IHI A82.</title>
        <authorList>
            <person name="Buettner E."/>
            <person name="Kellner H."/>
        </authorList>
    </citation>
    <scope>NUCLEOTIDE SEQUENCE [LARGE SCALE GENOMIC DNA]</scope>
    <source>
        <strain evidence="8 9">IHI A82</strain>
    </source>
</reference>